<dbReference type="PANTHER" id="PTHR42345:SF2">
    <property type="entry name" value="HELICASE-LIKE PROTEIN"/>
    <property type="match status" value="1"/>
</dbReference>
<dbReference type="InterPro" id="IPR038305">
    <property type="entry name" value="HeLo_sf"/>
</dbReference>
<dbReference type="EMBL" id="LN890945">
    <property type="protein sequence ID" value="CUS15636.1"/>
    <property type="molecule type" value="Genomic_DNA"/>
</dbReference>
<sequence length="928" mass="102641">MEVAGTIIASVGVVGLFNTALEVFDYVQSAAAFGSTHEVLQVKIEVEKVRLLIWGQWIGLDGSADQRGDAVNEVLDREYLRTAVAGLLVCFVKILEDSEGLRDRYGLVPRVDHGTETGMEMENLDQQLLGSTFKRTYDKFRGNPSRRQRDSTLALRMRWAVADERRFRRLVEELKAINDSLNHLLPAIRDKTRVLMRTEIMKSTDEHQLQNLVNSSDDINDPVSGAASLRLEMLSGRGVSIQPNPTTARNRVPAHQLVLIPQPGPSALTSRSSTAVAPDAPISEPLATETTALTPVAPAPPRPAPPPIAAPAPTSEPNRLSIPAGPPYDNTGALVVHKVFSGAGVPSFFSWHVNVEDLDQPAPKREPIQNIAFDMFRIPSNLLHCCQRLLEVDLDADPEYVGWAPASVSPKGFSGEYGFKRLQDMDMPPPKKWLRATGTPSVSFDDLLKRWNEISAAGGLGPRWTEEIGHQQVRNLLGFSELVWLDPKETVKSRHQISDLLASLSRENIFPAFEEQEGSVGALALQAVVSPNSDYHGVDFLYHMLQAKELSLRLEREKGHWHGGITRKIIYDMIAAELCMRNLEVKATDGKYEFAIRMDVRQRQVDAMISFAEKMKWPFKAEACKTLNDFLHSGEEVSIRTWDWVAGLALPGSCFPLTLMFGLYQACPSLNKTPPEGIIQIRHGNFGLVFPQVSYWHSRSIIGRVLAVVPKIHEICGWVGPCMSPIGLETYRTPAALVQVHTRAPAFKLRDSAGEQQPFVPSDGRLTWEEPVLPPVPEEVCVLQKLRVLSVPTDVNSATPGGVVTAYRAKLDFYLLRANKPITLTLYSNSIFVAAPPCKGTHKIDPKWASTYTRTIYEVSQLDKAELKTDVVTVINATGHGVQALARAWCAEKGTNAVVWKRDGECCFKCGLMVAGKEGLDVDVLILC</sequence>
<evidence type="ECO:0000256" key="1">
    <source>
        <dbReference type="SAM" id="MobiDB-lite"/>
    </source>
</evidence>
<dbReference type="AlphaFoldDB" id="A0A292Q774"/>
<organism evidence="3 4">
    <name type="scientific">Tuber aestivum</name>
    <name type="common">summer truffle</name>
    <dbReference type="NCBI Taxonomy" id="59557"/>
    <lineage>
        <taxon>Eukaryota</taxon>
        <taxon>Fungi</taxon>
        <taxon>Dikarya</taxon>
        <taxon>Ascomycota</taxon>
        <taxon>Pezizomycotina</taxon>
        <taxon>Pezizomycetes</taxon>
        <taxon>Pezizales</taxon>
        <taxon>Tuberaceae</taxon>
        <taxon>Tuber</taxon>
    </lineage>
</organism>
<proteinExistence type="predicted"/>
<feature type="region of interest" description="Disordered" evidence="1">
    <location>
        <begin position="294"/>
        <end position="322"/>
    </location>
</feature>
<reference evidence="3" key="1">
    <citation type="submission" date="2015-10" db="EMBL/GenBank/DDBJ databases">
        <authorList>
            <person name="Regsiter A."/>
            <person name="william w."/>
        </authorList>
    </citation>
    <scope>NUCLEOTIDE SEQUENCE</scope>
    <source>
        <strain evidence="3">Montdore</strain>
    </source>
</reference>
<name>A0A292Q774_9PEZI</name>
<dbReference type="PANTHER" id="PTHR42345">
    <property type="entry name" value="TPR_REGION DOMAIN-CONTAINING PROTEIN"/>
    <property type="match status" value="1"/>
</dbReference>
<evidence type="ECO:0000313" key="4">
    <source>
        <dbReference type="Proteomes" id="UP001412239"/>
    </source>
</evidence>
<protein>
    <recommendedName>
        <fullName evidence="2">Prion-inhibition and propagation HeLo domain-containing protein</fullName>
    </recommendedName>
</protein>
<accession>A0A292Q774</accession>
<dbReference type="Proteomes" id="UP001412239">
    <property type="component" value="Unassembled WGS sequence"/>
</dbReference>
<feature type="domain" description="Prion-inhibition and propagation HeLo" evidence="2">
    <location>
        <begin position="5"/>
        <end position="212"/>
    </location>
</feature>
<gene>
    <name evidence="3" type="ORF">GSTUAT00000339001</name>
</gene>
<evidence type="ECO:0000259" key="2">
    <source>
        <dbReference type="Pfam" id="PF14479"/>
    </source>
</evidence>
<keyword evidence="4" id="KW-1185">Reference proteome</keyword>
<feature type="compositionally biased region" description="Pro residues" evidence="1">
    <location>
        <begin position="297"/>
        <end position="310"/>
    </location>
</feature>
<dbReference type="Gene3D" id="1.20.120.1020">
    <property type="entry name" value="Prion-inhibition and propagation, HeLo domain"/>
    <property type="match status" value="1"/>
</dbReference>
<dbReference type="Pfam" id="PF14479">
    <property type="entry name" value="HeLo"/>
    <property type="match status" value="1"/>
</dbReference>
<evidence type="ECO:0000313" key="3">
    <source>
        <dbReference type="EMBL" id="CUS15636.1"/>
    </source>
</evidence>
<dbReference type="InterPro" id="IPR029498">
    <property type="entry name" value="HeLo_dom"/>
</dbReference>